<dbReference type="Proteomes" id="UP000239415">
    <property type="component" value="Unassembled WGS sequence"/>
</dbReference>
<dbReference type="RefSeq" id="WP_106325207.1">
    <property type="nucleotide sequence ID" value="NZ_BOMO01000158.1"/>
</dbReference>
<organism evidence="1 2">
    <name type="scientific">Actinoplanes italicus</name>
    <dbReference type="NCBI Taxonomy" id="113567"/>
    <lineage>
        <taxon>Bacteria</taxon>
        <taxon>Bacillati</taxon>
        <taxon>Actinomycetota</taxon>
        <taxon>Actinomycetes</taxon>
        <taxon>Micromonosporales</taxon>
        <taxon>Micromonosporaceae</taxon>
        <taxon>Actinoplanes</taxon>
    </lineage>
</organism>
<protein>
    <submittedName>
        <fullName evidence="1">Uncharacterized protein</fullName>
    </submittedName>
</protein>
<name>A0A2T0K4G6_9ACTN</name>
<dbReference type="InterPro" id="IPR045592">
    <property type="entry name" value="DUF6461"/>
</dbReference>
<keyword evidence="2" id="KW-1185">Reference proteome</keyword>
<evidence type="ECO:0000313" key="1">
    <source>
        <dbReference type="EMBL" id="PRX17771.1"/>
    </source>
</evidence>
<dbReference type="AlphaFoldDB" id="A0A2T0K4G6"/>
<evidence type="ECO:0000313" key="2">
    <source>
        <dbReference type="Proteomes" id="UP000239415"/>
    </source>
</evidence>
<proteinExistence type="predicted"/>
<gene>
    <name evidence="1" type="ORF">CLV67_115275</name>
</gene>
<dbReference type="Pfam" id="PF20062">
    <property type="entry name" value="DUF6461"/>
    <property type="match status" value="1"/>
</dbReference>
<sequence length="355" mass="37513">MGDLAEAERVWDDLGEIACLTFVRGVDEAEALLRLGAYPDTIGEKNPDEILELLQEFEGDTPQVAIALGLGPWSVVVELGGFCGADHLLLSAASVGTEAIAVLRHDYASAEFAYAVDGALITGFEPSYPSPALMHGVDSQRLWPAMHAVGFRHPDEDGEERMQRTTAMALVLAQRITGVAVPLGVLDQRRLCAELEPWFTVAYDPGDLLSADRFTLDPHAAPLVAAVEAATPATQRRVAVAEVRRQASALGLDGTPGLDDALNAAATGAGSPIAVDSPLGRHVRAWLTTTQTASALDPGQRQHAYALGWFTTALRGVLNPDPRAAALAAAKPLTSEIPGLGDHALRAKMIEALRG</sequence>
<dbReference type="EMBL" id="PVMZ01000015">
    <property type="protein sequence ID" value="PRX17771.1"/>
    <property type="molecule type" value="Genomic_DNA"/>
</dbReference>
<dbReference type="OrthoDB" id="4198010at2"/>
<accession>A0A2T0K4G6</accession>
<comment type="caution">
    <text evidence="1">The sequence shown here is derived from an EMBL/GenBank/DDBJ whole genome shotgun (WGS) entry which is preliminary data.</text>
</comment>
<reference evidence="1 2" key="1">
    <citation type="submission" date="2018-03" db="EMBL/GenBank/DDBJ databases">
        <title>Genomic Encyclopedia of Archaeal and Bacterial Type Strains, Phase II (KMG-II): from individual species to whole genera.</title>
        <authorList>
            <person name="Goeker M."/>
        </authorList>
    </citation>
    <scope>NUCLEOTIDE SEQUENCE [LARGE SCALE GENOMIC DNA]</scope>
    <source>
        <strain evidence="1 2">DSM 43146</strain>
    </source>
</reference>